<dbReference type="Gene3D" id="2.30.30.30">
    <property type="match status" value="1"/>
</dbReference>
<keyword evidence="7" id="KW-1185">Reference proteome</keyword>
<dbReference type="Proteomes" id="UP000283841">
    <property type="component" value="Unassembled WGS sequence"/>
</dbReference>
<evidence type="ECO:0000256" key="4">
    <source>
        <dbReference type="SAM" id="MobiDB-lite"/>
    </source>
</evidence>
<keyword evidence="2" id="KW-0689">Ribosomal protein</keyword>
<dbReference type="CDD" id="cd06089">
    <property type="entry name" value="KOW_RPL26"/>
    <property type="match status" value="1"/>
</dbReference>
<dbReference type="SUPFAM" id="SSF50104">
    <property type="entry name" value="Translation proteins SH3-like domain"/>
    <property type="match status" value="1"/>
</dbReference>
<dbReference type="GO" id="GO:0005840">
    <property type="term" value="C:ribosome"/>
    <property type="evidence" value="ECO:0007669"/>
    <property type="project" value="UniProtKB-KW"/>
</dbReference>
<dbReference type="PROSITE" id="PS01108">
    <property type="entry name" value="RIBOSOMAL_L24"/>
    <property type="match status" value="1"/>
</dbReference>
<dbReference type="InterPro" id="IPR003256">
    <property type="entry name" value="Ribosomal_uL24"/>
</dbReference>
<dbReference type="GO" id="GO:0006412">
    <property type="term" value="P:translation"/>
    <property type="evidence" value="ECO:0007669"/>
    <property type="project" value="InterPro"/>
</dbReference>
<comment type="similarity">
    <text evidence="1">Belongs to the universal ribosomal protein uL24 family.</text>
</comment>
<dbReference type="VEuPathDB" id="FungiDB:C8Q69DRAFT_136051"/>
<dbReference type="RefSeq" id="XP_028487077.1">
    <property type="nucleotide sequence ID" value="XM_028625362.1"/>
</dbReference>
<gene>
    <name evidence="6" type="ORF">C8Q69DRAFT_136051</name>
</gene>
<feature type="region of interest" description="Disordered" evidence="4">
    <location>
        <begin position="307"/>
        <end position="327"/>
    </location>
</feature>
<dbReference type="EMBL" id="RCNU01000002">
    <property type="protein sequence ID" value="RWQ97432.1"/>
    <property type="molecule type" value="Genomic_DNA"/>
</dbReference>
<protein>
    <submittedName>
        <fullName evidence="6">KOW motif domain protein</fullName>
    </submittedName>
</protein>
<comment type="caution">
    <text evidence="6">The sequence shown here is derived from an EMBL/GenBank/DDBJ whole genome shotgun (WGS) entry which is preliminary data.</text>
</comment>
<dbReference type="InterPro" id="IPR041988">
    <property type="entry name" value="Ribosomal_uL24_KOW"/>
</dbReference>
<evidence type="ECO:0000313" key="6">
    <source>
        <dbReference type="EMBL" id="RWQ97432.1"/>
    </source>
</evidence>
<dbReference type="InterPro" id="IPR005824">
    <property type="entry name" value="KOW"/>
</dbReference>
<dbReference type="InterPro" id="IPR005825">
    <property type="entry name" value="Ribosomal_uL24_CS"/>
</dbReference>
<evidence type="ECO:0000256" key="3">
    <source>
        <dbReference type="ARBA" id="ARBA00023274"/>
    </source>
</evidence>
<name>A0A443I041_BYSSP</name>
<dbReference type="InterPro" id="IPR008991">
    <property type="entry name" value="Translation_prot_SH3-like_sf"/>
</dbReference>
<keyword evidence="3" id="KW-0687">Ribonucleoprotein</keyword>
<evidence type="ECO:0000313" key="7">
    <source>
        <dbReference type="Proteomes" id="UP000283841"/>
    </source>
</evidence>
<dbReference type="Pfam" id="PF22682">
    <property type="entry name" value="Ribosomal_uL24m-like"/>
    <property type="match status" value="1"/>
</dbReference>
<evidence type="ECO:0000256" key="1">
    <source>
        <dbReference type="ARBA" id="ARBA00010618"/>
    </source>
</evidence>
<evidence type="ECO:0000256" key="2">
    <source>
        <dbReference type="ARBA" id="ARBA00022980"/>
    </source>
</evidence>
<dbReference type="GeneID" id="39594639"/>
<sequence length="354" mass="41239">MQKIIRRTALARNQAQRKANIAAKKEQREEWKEALRERFSYNRIQLDAIRNERSARREDWLKGPLAPKRDSGPEARFYGAMVPYAMQPPKVPKHLRRKYINFAAGDRVCVIRGRDKGKIGEVTRVDPETETVTVKDVNMVDVHFPDWLSESYGNSKGYNALSLPIPLDDVRLVVPLDDPLTGNARDVLVEHVYGGEPILERDYGSTTPKHTRYIAGENIEIPWPKEEAMPLKDEPWDTLRMEVETPTWMPSLMYPPYEPSILDELRNKYSKYRTRHDPEWVEAKKMEDLKRQYLESRSLLTPLGELHARTQEKKAERRKAKFDEDGNAIMDDETTNFIERFMRQNAEKKKSASA</sequence>
<organism evidence="6 7">
    <name type="scientific">Byssochlamys spectabilis</name>
    <name type="common">Paecilomyces variotii</name>
    <dbReference type="NCBI Taxonomy" id="264951"/>
    <lineage>
        <taxon>Eukaryota</taxon>
        <taxon>Fungi</taxon>
        <taxon>Dikarya</taxon>
        <taxon>Ascomycota</taxon>
        <taxon>Pezizomycotina</taxon>
        <taxon>Eurotiomycetes</taxon>
        <taxon>Eurotiomycetidae</taxon>
        <taxon>Eurotiales</taxon>
        <taxon>Thermoascaceae</taxon>
        <taxon>Paecilomyces</taxon>
    </lineage>
</organism>
<dbReference type="PANTHER" id="PTHR12903">
    <property type="entry name" value="MITOCHONDRIAL RIBOSOMAL PROTEIN L24"/>
    <property type="match status" value="1"/>
</dbReference>
<dbReference type="SMART" id="SM00739">
    <property type="entry name" value="KOW"/>
    <property type="match status" value="1"/>
</dbReference>
<dbReference type="AlphaFoldDB" id="A0A443I041"/>
<dbReference type="STRING" id="264951.A0A443I041"/>
<dbReference type="InterPro" id="IPR014722">
    <property type="entry name" value="Rib_uL2_dom2"/>
</dbReference>
<evidence type="ECO:0000259" key="5">
    <source>
        <dbReference type="SMART" id="SM00739"/>
    </source>
</evidence>
<reference evidence="6 7" key="1">
    <citation type="journal article" date="2018" name="Front. Microbiol.">
        <title>Genomic and genetic insights into a cosmopolitan fungus, Paecilomyces variotii (Eurotiales).</title>
        <authorList>
            <person name="Urquhart A.S."/>
            <person name="Mondo S.J."/>
            <person name="Makela M.R."/>
            <person name="Hane J.K."/>
            <person name="Wiebenga A."/>
            <person name="He G."/>
            <person name="Mihaltcheva S."/>
            <person name="Pangilinan J."/>
            <person name="Lipzen A."/>
            <person name="Barry K."/>
            <person name="de Vries R.P."/>
            <person name="Grigoriev I.V."/>
            <person name="Idnurm A."/>
        </authorList>
    </citation>
    <scope>NUCLEOTIDE SEQUENCE [LARGE SCALE GENOMIC DNA]</scope>
    <source>
        <strain evidence="6 7">CBS 101075</strain>
    </source>
</reference>
<proteinExistence type="inferred from homology"/>
<dbReference type="GO" id="GO:0003723">
    <property type="term" value="F:RNA binding"/>
    <property type="evidence" value="ECO:0007669"/>
    <property type="project" value="InterPro"/>
</dbReference>
<accession>A0A443I041</accession>
<dbReference type="GO" id="GO:0003735">
    <property type="term" value="F:structural constituent of ribosome"/>
    <property type="evidence" value="ECO:0007669"/>
    <property type="project" value="InterPro"/>
</dbReference>
<dbReference type="GO" id="GO:1990904">
    <property type="term" value="C:ribonucleoprotein complex"/>
    <property type="evidence" value="ECO:0007669"/>
    <property type="project" value="UniProtKB-KW"/>
</dbReference>
<feature type="domain" description="KOW" evidence="5">
    <location>
        <begin position="101"/>
        <end position="128"/>
    </location>
</feature>